<dbReference type="AlphaFoldDB" id="A0A0D6LU08"/>
<reference evidence="2 3" key="1">
    <citation type="submission" date="2013-05" db="EMBL/GenBank/DDBJ databases">
        <title>Draft genome of the parasitic nematode Anyclostoma ceylanicum.</title>
        <authorList>
            <person name="Mitreva M."/>
        </authorList>
    </citation>
    <scope>NUCLEOTIDE SEQUENCE [LARGE SCALE GENOMIC DNA]</scope>
</reference>
<sequence length="305" mass="33978">MGIVQFLWGPLILLPSIFERTFGNKERKDHKMIECDAIDPNPTSFIVALKIISIFTPIPSLIALICILTCPAGMGWQYRINLFLYQVWCLLLDVVYSFVAAPVVFYPMTMGYVAGIAKSFDGSLYPITVFLFINLAVVGVAIKAMLLARYYAVLPNNHFLKAHNEMFVILILGWYILYVGSLATTALLIYPNILNNKPEFEKQFTCAAAVVIYAKDAFQHTSFIPLLYNAGVLVVLTITIGGSIIYLTFSAIKTSTHLSERTKNLQKKFLIHVALQGAIPAVFLGVPLVTLFCIFVFSIVNTQSE</sequence>
<organism evidence="2 3">
    <name type="scientific">Ancylostoma ceylanicum</name>
    <dbReference type="NCBI Taxonomy" id="53326"/>
    <lineage>
        <taxon>Eukaryota</taxon>
        <taxon>Metazoa</taxon>
        <taxon>Ecdysozoa</taxon>
        <taxon>Nematoda</taxon>
        <taxon>Chromadorea</taxon>
        <taxon>Rhabditida</taxon>
        <taxon>Rhabditina</taxon>
        <taxon>Rhabditomorpha</taxon>
        <taxon>Strongyloidea</taxon>
        <taxon>Ancylostomatidae</taxon>
        <taxon>Ancylostomatinae</taxon>
        <taxon>Ancylostoma</taxon>
    </lineage>
</organism>
<name>A0A0D6LU08_9BILA</name>
<dbReference type="InterPro" id="IPR053220">
    <property type="entry name" value="Nematode_rcpt-like_serp_H"/>
</dbReference>
<evidence type="ECO:0000313" key="2">
    <source>
        <dbReference type="EMBL" id="EPB75319.1"/>
    </source>
</evidence>
<dbReference type="Proteomes" id="UP000054495">
    <property type="component" value="Unassembled WGS sequence"/>
</dbReference>
<evidence type="ECO:0000256" key="1">
    <source>
        <dbReference type="SAM" id="Phobius"/>
    </source>
</evidence>
<dbReference type="InterPro" id="IPR019422">
    <property type="entry name" value="7TM_GPCR_serpentine_rcpt_Srh"/>
</dbReference>
<feature type="transmembrane region" description="Helical" evidence="1">
    <location>
        <begin position="269"/>
        <end position="300"/>
    </location>
</feature>
<keyword evidence="2" id="KW-0675">Receptor</keyword>
<keyword evidence="1" id="KW-0472">Membrane</keyword>
<dbReference type="Pfam" id="PF10318">
    <property type="entry name" value="7TM_GPCR_Srh"/>
    <property type="match status" value="1"/>
</dbReference>
<gene>
    <name evidence="2" type="ORF">ANCCEY_05614</name>
</gene>
<proteinExistence type="predicted"/>
<feature type="transmembrane region" description="Helical" evidence="1">
    <location>
        <begin position="43"/>
        <end position="70"/>
    </location>
</feature>
<keyword evidence="3" id="KW-1185">Reference proteome</keyword>
<feature type="transmembrane region" description="Helical" evidence="1">
    <location>
        <begin position="226"/>
        <end position="249"/>
    </location>
</feature>
<keyword evidence="1" id="KW-1133">Transmembrane helix</keyword>
<feature type="transmembrane region" description="Helical" evidence="1">
    <location>
        <begin position="167"/>
        <end position="190"/>
    </location>
</feature>
<accession>A0A0D6LU08</accession>
<keyword evidence="1" id="KW-0812">Transmembrane</keyword>
<feature type="transmembrane region" description="Helical" evidence="1">
    <location>
        <begin position="82"/>
        <end position="105"/>
    </location>
</feature>
<dbReference type="PANTHER" id="PTHR22941">
    <property type="entry name" value="SERPENTINE RECEPTOR"/>
    <property type="match status" value="1"/>
</dbReference>
<feature type="transmembrane region" description="Helical" evidence="1">
    <location>
        <begin position="125"/>
        <end position="146"/>
    </location>
</feature>
<protein>
    <submittedName>
        <fullName evidence="2">7TM chemoreceptor</fullName>
    </submittedName>
</protein>
<evidence type="ECO:0000313" key="3">
    <source>
        <dbReference type="Proteomes" id="UP000054495"/>
    </source>
</evidence>
<dbReference type="EMBL" id="KE124907">
    <property type="protein sequence ID" value="EPB75319.1"/>
    <property type="molecule type" value="Genomic_DNA"/>
</dbReference>
<dbReference type="PANTHER" id="PTHR22941:SF307">
    <property type="entry name" value="SERPENTINE RECEPTOR, CLASS H"/>
    <property type="match status" value="1"/>
</dbReference>